<evidence type="ECO:0000313" key="1">
    <source>
        <dbReference type="EMBL" id="UPM56104.1"/>
    </source>
</evidence>
<gene>
    <name evidence="1" type="ORF">MY490_09830</name>
</gene>
<organism evidence="1 2">
    <name type="scientific">Gottfriedia acidiceleris</name>
    <dbReference type="NCBI Taxonomy" id="371036"/>
    <lineage>
        <taxon>Bacteria</taxon>
        <taxon>Bacillati</taxon>
        <taxon>Bacillota</taxon>
        <taxon>Bacilli</taxon>
        <taxon>Bacillales</taxon>
        <taxon>Bacillaceae</taxon>
        <taxon>Gottfriedia</taxon>
    </lineage>
</organism>
<proteinExistence type="predicted"/>
<dbReference type="Proteomes" id="UP000830639">
    <property type="component" value="Chromosome"/>
</dbReference>
<reference evidence="1 2" key="1">
    <citation type="submission" date="2022-04" db="EMBL/GenBank/DDBJ databases">
        <title>Mechanism of arsenic methylation and mitigation arsenic toxicity by Bacillus sp. LH14 from an Arsenic-Contaminated Paddy Soil.</title>
        <authorList>
            <person name="Wang D."/>
        </authorList>
    </citation>
    <scope>NUCLEOTIDE SEQUENCE [LARGE SCALE GENOMIC DNA]</scope>
    <source>
        <strain evidence="1 2">LH14</strain>
    </source>
</reference>
<name>A0ABY4JQI8_9BACI</name>
<evidence type="ECO:0000313" key="2">
    <source>
        <dbReference type="Proteomes" id="UP000830639"/>
    </source>
</evidence>
<accession>A0ABY4JQI8</accession>
<dbReference type="RefSeq" id="WP_248269019.1">
    <property type="nucleotide sequence ID" value="NZ_CP096034.1"/>
</dbReference>
<sequence>MYRVKFYSANDFGGTSQLINAEKVLREFDTNKDIYNINEIIEFYNINQYIERGIYLKTWSRQDIKDFNSCSKFSIKLIVTFFKSISDENFGALYHQVDVNYTDDFWKLIEKYKVYKELSKVAFEELLKQSDVLWYELLRHKKVVEHFGAVIREQLLMEDSSAEIILDKYEVENQKSLFLPNEITTADKEVIINNYIKSQNPNPNYLNLIINIQSTGEFSISDRTRLYARKRAEEEQERLFDHASGISMETLVTFLPNQKEVVKQENNEHNWKVTYDLNWIENENDNNTLLNNFIYLFEFVDLQMRFLLVNKQQEMGVFEKHFMRSKKAYIKGFAFDQKDILSKLQMFAYNRELNKLGIRLEELIEWFFKEYLLLEFNISDFRIKMPSEKSLFIEKCRAVLPEMESVLKQFCLFVEDKEINHELLQMSSGHLRFSNIPSLHNIKYVYANGDEFNRITYYLFSDQCMLSYIERIGSKYKNFYELLINENVSVDDYGGYYDLDLEWLINHDFIKVNNEGYLKICDISKINILKDLYNNEVINYWRYPLELREKINDMNKVSLVKFENTLFSKPEQDYLNYYLNKSRFNNALDLRNMYSHGTQPTGENVHNINYMIFLRIFILIIIKINDDMCLKSSSV</sequence>
<protein>
    <submittedName>
        <fullName evidence="1">Uncharacterized protein</fullName>
    </submittedName>
</protein>
<dbReference type="EMBL" id="CP096034">
    <property type="protein sequence ID" value="UPM56104.1"/>
    <property type="molecule type" value="Genomic_DNA"/>
</dbReference>
<keyword evidence="2" id="KW-1185">Reference proteome</keyword>